<dbReference type="Gene3D" id="3.30.420.10">
    <property type="entry name" value="Ribonuclease H-like superfamily/Ribonuclease H"/>
    <property type="match status" value="1"/>
</dbReference>
<protein>
    <submittedName>
        <fullName evidence="4">Retrovirus-related Pol polyprotein from transposon TNT 1-94</fullName>
    </submittedName>
</protein>
<evidence type="ECO:0000259" key="3">
    <source>
        <dbReference type="Pfam" id="PF07727"/>
    </source>
</evidence>
<dbReference type="InterPro" id="IPR013103">
    <property type="entry name" value="RVT_2"/>
</dbReference>
<organism evidence="4">
    <name type="scientific">Tanacetum cinerariifolium</name>
    <name type="common">Dalmatian daisy</name>
    <name type="synonym">Chrysanthemum cinerariifolium</name>
    <dbReference type="NCBI Taxonomy" id="118510"/>
    <lineage>
        <taxon>Eukaryota</taxon>
        <taxon>Viridiplantae</taxon>
        <taxon>Streptophyta</taxon>
        <taxon>Embryophyta</taxon>
        <taxon>Tracheophyta</taxon>
        <taxon>Spermatophyta</taxon>
        <taxon>Magnoliopsida</taxon>
        <taxon>eudicotyledons</taxon>
        <taxon>Gunneridae</taxon>
        <taxon>Pentapetalae</taxon>
        <taxon>asterids</taxon>
        <taxon>campanulids</taxon>
        <taxon>Asterales</taxon>
        <taxon>Asteraceae</taxon>
        <taxon>Asteroideae</taxon>
        <taxon>Anthemideae</taxon>
        <taxon>Anthemidinae</taxon>
        <taxon>Tanacetum</taxon>
    </lineage>
</organism>
<dbReference type="InterPro" id="IPR039537">
    <property type="entry name" value="Retrotran_Ty1/copia-like"/>
</dbReference>
<feature type="domain" description="Reverse transcriptase Ty1/copia-type" evidence="3">
    <location>
        <begin position="289"/>
        <end position="467"/>
    </location>
</feature>
<dbReference type="SUPFAM" id="SSF53098">
    <property type="entry name" value="Ribonuclease H-like"/>
    <property type="match status" value="1"/>
</dbReference>
<dbReference type="InterPro" id="IPR043502">
    <property type="entry name" value="DNA/RNA_pol_sf"/>
</dbReference>
<dbReference type="GO" id="GO:0016787">
    <property type="term" value="F:hydrolase activity"/>
    <property type="evidence" value="ECO:0007669"/>
    <property type="project" value="UniProtKB-KW"/>
</dbReference>
<dbReference type="AlphaFoldDB" id="A0A6L2K6F5"/>
<dbReference type="Pfam" id="PF07727">
    <property type="entry name" value="RVT_2"/>
    <property type="match status" value="1"/>
</dbReference>
<gene>
    <name evidence="4" type="ORF">Tci_016567</name>
</gene>
<evidence type="ECO:0000256" key="2">
    <source>
        <dbReference type="ARBA" id="ARBA00022801"/>
    </source>
</evidence>
<dbReference type="PANTHER" id="PTHR42648:SF18">
    <property type="entry name" value="RETROTRANSPOSON, UNCLASSIFIED-LIKE PROTEIN"/>
    <property type="match status" value="1"/>
</dbReference>
<comment type="caution">
    <text evidence="4">The sequence shown here is derived from an EMBL/GenBank/DDBJ whole genome shotgun (WGS) entry which is preliminary data.</text>
</comment>
<keyword evidence="2" id="KW-0378">Hydrolase</keyword>
<dbReference type="InterPro" id="IPR036397">
    <property type="entry name" value="RNaseH_sf"/>
</dbReference>
<dbReference type="InterPro" id="IPR012337">
    <property type="entry name" value="RNaseH-like_sf"/>
</dbReference>
<dbReference type="GO" id="GO:0046872">
    <property type="term" value="F:metal ion binding"/>
    <property type="evidence" value="ECO:0007669"/>
    <property type="project" value="UniProtKB-KW"/>
</dbReference>
<evidence type="ECO:0000313" key="4">
    <source>
        <dbReference type="EMBL" id="GEU44589.1"/>
    </source>
</evidence>
<evidence type="ECO:0000256" key="1">
    <source>
        <dbReference type="ARBA" id="ARBA00022723"/>
    </source>
</evidence>
<dbReference type="PANTHER" id="PTHR42648">
    <property type="entry name" value="TRANSPOSASE, PUTATIVE-RELATED"/>
    <property type="match status" value="1"/>
</dbReference>
<proteinExistence type="predicted"/>
<sequence length="591" mass="67862">MANNRSVLDLVSFVVFGECKHIYAVSSLMDTTYWLSEKFFRSKDEAPDAIIKCIKNIQVRLNATVRNNVIVERQNRILVEAARTMLIFSKAPLFLWVEAINTACYTQNRSLICLRCNKTPYELMYDKKPDLSFLHVFGSLCYPTNDSEDLGKLNMKADIGLVPNPISQQPCNLPNKDDWDRLFQPMFDEYFNPPTIVVSSVPVTVAPRVVDTIKSPVSTSINLDAPSTSIPSTQEQEHSPIISQGFEESYKIPHFHNDLLHESLHEDSTSHGLSLNERPFHTPFEYLGRLIKLKWIYKVKTNEFGGVLKNKARLVAQGFRQEEGIKFKESFAPVSRSEVIRIFVANAANKNMTIFQMHIKTAFLNGELKQDVYISQPEGFVDQDNPSRVYKLKKALYNLKQAPHAWYDMPSSFLISQHFSKGAVDPTLFTRKARNDLLLVQIYVDDIIFASTNTALCNEFNLMSTKNMNPVATEQVALENSLVALEKRLKIEKCNARIAFSKPQREETYQVTLDALKITPCYLAFLITTEVPQVYMHQFWNTIHKIKDTDAYRFKLDKKKFELTLKSFVKFSRSAPDFPIKPLLYLLQKMN</sequence>
<accession>A0A6L2K6F5</accession>
<dbReference type="SUPFAM" id="SSF56672">
    <property type="entry name" value="DNA/RNA polymerases"/>
    <property type="match status" value="1"/>
</dbReference>
<reference evidence="4" key="1">
    <citation type="journal article" date="2019" name="Sci. Rep.">
        <title>Draft genome of Tanacetum cinerariifolium, the natural source of mosquito coil.</title>
        <authorList>
            <person name="Yamashiro T."/>
            <person name="Shiraishi A."/>
            <person name="Satake H."/>
            <person name="Nakayama K."/>
        </authorList>
    </citation>
    <scope>NUCLEOTIDE SEQUENCE</scope>
</reference>
<keyword evidence="1" id="KW-0479">Metal-binding</keyword>
<dbReference type="EMBL" id="BKCJ010001866">
    <property type="protein sequence ID" value="GEU44589.1"/>
    <property type="molecule type" value="Genomic_DNA"/>
</dbReference>
<name>A0A6L2K6F5_TANCI</name>
<dbReference type="GO" id="GO:0003676">
    <property type="term" value="F:nucleic acid binding"/>
    <property type="evidence" value="ECO:0007669"/>
    <property type="project" value="InterPro"/>
</dbReference>